<sequence length="505" mass="57110">MKILLTGASGAMGQESLKAILAGERNFDLLLPVMDTDKDRTIMRPYVSIPKIQIVYGNLTDPAFVTELMKGIDLVIHIAAFVSPAADYDPIKAMQVNFGSMKNLVSAIYHWGQETATKLVSIGTVAQTGDRMPGLHWGRVGDPIKPSIFDYYAVSKVTAERYLIESGLSYWVSLRQTGMMGPAMASIRDAIIFHNCLDNVLEYVSDRDSGRMIAHLCQYEAAGSLAEDFWNHVYNIGGGESCRVSTYELFQAFYGGKLGFSNLDNVINPKLYATQNFHGHYYLDSDILENFLHFQSDSIDYFYSSLEKNVGWGIHAIRLINKLPGGQKLLGKIIQYQFKKIARTRFGTLRFIEDNLEPQIEAYWGNRDKWKSLPNKLSDMEHFTAWSTQQIIDHGYDESKSPEQLDLEDLRGAAVFRGGECLSSQMEKGNWSEKLHFRCAFGHEFTASPKLVLEAGHFCPLCESSSWNYGERAKREPFLAQVWSPHHDPSEVREYPKIVSEKDVE</sequence>
<dbReference type="EMBL" id="SRRP01000001">
    <property type="protein sequence ID" value="TGN91890.1"/>
    <property type="molecule type" value="Genomic_DNA"/>
</dbReference>
<dbReference type="AlphaFoldDB" id="A0A4Z1DX33"/>
<dbReference type="SUPFAM" id="SSF51735">
    <property type="entry name" value="NAD(P)-binding Rossmann-fold domains"/>
    <property type="match status" value="1"/>
</dbReference>
<dbReference type="OrthoDB" id="9772736at2"/>
<protein>
    <submittedName>
        <fullName evidence="3">NAD(P)-dependent oxidoreductase</fullName>
    </submittedName>
</protein>
<dbReference type="InterPro" id="IPR001509">
    <property type="entry name" value="Epimerase_deHydtase"/>
</dbReference>
<accession>A0A4Z1DX33</accession>
<evidence type="ECO:0000313" key="4">
    <source>
        <dbReference type="Proteomes" id="UP000297986"/>
    </source>
</evidence>
<reference evidence="3 4" key="1">
    <citation type="submission" date="2019-04" db="EMBL/GenBank/DDBJ databases">
        <title>Genome sequencing of Streptococcus rubneri DSM 26920(T).</title>
        <authorList>
            <person name="Kook J.-K."/>
            <person name="Park S.-N."/>
            <person name="Lim Y.K."/>
        </authorList>
    </citation>
    <scope>NUCLEOTIDE SEQUENCE [LARGE SCALE GENOMIC DNA]</scope>
    <source>
        <strain evidence="3 4">DSM 26920</strain>
    </source>
</reference>
<keyword evidence="4" id="KW-1185">Reference proteome</keyword>
<dbReference type="GO" id="GO:0006567">
    <property type="term" value="P:L-threonine catabolic process"/>
    <property type="evidence" value="ECO:0007669"/>
    <property type="project" value="TreeGrafter"/>
</dbReference>
<dbReference type="InterPro" id="IPR036291">
    <property type="entry name" value="NAD(P)-bd_dom_sf"/>
</dbReference>
<dbReference type="GO" id="GO:0008743">
    <property type="term" value="F:L-threonine 3-dehydrogenase activity"/>
    <property type="evidence" value="ECO:0007669"/>
    <property type="project" value="TreeGrafter"/>
</dbReference>
<gene>
    <name evidence="3" type="ORF">E5S68_02770</name>
</gene>
<dbReference type="InterPro" id="IPR051225">
    <property type="entry name" value="NAD(P)_epim/dehydratase"/>
</dbReference>
<evidence type="ECO:0000313" key="3">
    <source>
        <dbReference type="EMBL" id="TGN91890.1"/>
    </source>
</evidence>
<proteinExistence type="inferred from homology"/>
<evidence type="ECO:0000256" key="1">
    <source>
        <dbReference type="ARBA" id="ARBA00007637"/>
    </source>
</evidence>
<dbReference type="Gene3D" id="3.40.50.720">
    <property type="entry name" value="NAD(P)-binding Rossmann-like Domain"/>
    <property type="match status" value="1"/>
</dbReference>
<evidence type="ECO:0000259" key="2">
    <source>
        <dbReference type="Pfam" id="PF01370"/>
    </source>
</evidence>
<feature type="domain" description="NAD-dependent epimerase/dehydratase" evidence="2">
    <location>
        <begin position="3"/>
        <end position="183"/>
    </location>
</feature>
<organism evidence="3 4">
    <name type="scientific">Streptococcus rubneri</name>
    <dbReference type="NCBI Taxonomy" id="1234680"/>
    <lineage>
        <taxon>Bacteria</taxon>
        <taxon>Bacillati</taxon>
        <taxon>Bacillota</taxon>
        <taxon>Bacilli</taxon>
        <taxon>Lactobacillales</taxon>
        <taxon>Streptococcaceae</taxon>
        <taxon>Streptococcus</taxon>
    </lineage>
</organism>
<name>A0A4Z1DX33_9STRE</name>
<dbReference type="PANTHER" id="PTHR42687">
    <property type="entry name" value="L-THREONINE 3-DEHYDROGENASE"/>
    <property type="match status" value="1"/>
</dbReference>
<dbReference type="PANTHER" id="PTHR42687:SF1">
    <property type="entry name" value="L-THREONINE 3-DEHYDROGENASE, MITOCHONDRIAL"/>
    <property type="match status" value="1"/>
</dbReference>
<dbReference type="RefSeq" id="WP_135782256.1">
    <property type="nucleotide sequence ID" value="NZ_MRXY01000010.1"/>
</dbReference>
<comment type="similarity">
    <text evidence="1">Belongs to the NAD(P)-dependent epimerase/dehydratase family.</text>
</comment>
<dbReference type="Proteomes" id="UP000297986">
    <property type="component" value="Unassembled WGS sequence"/>
</dbReference>
<dbReference type="Pfam" id="PF01370">
    <property type="entry name" value="Epimerase"/>
    <property type="match status" value="1"/>
</dbReference>
<comment type="caution">
    <text evidence="3">The sequence shown here is derived from an EMBL/GenBank/DDBJ whole genome shotgun (WGS) entry which is preliminary data.</text>
</comment>